<feature type="compositionally biased region" description="Basic and acidic residues" evidence="2">
    <location>
        <begin position="500"/>
        <end position="512"/>
    </location>
</feature>
<feature type="region of interest" description="Disordered" evidence="2">
    <location>
        <begin position="1"/>
        <end position="32"/>
    </location>
</feature>
<gene>
    <name evidence="3" type="ORF">TDUB1175_LOCUS19102</name>
</gene>
<feature type="region of interest" description="Disordered" evidence="2">
    <location>
        <begin position="482"/>
        <end position="512"/>
    </location>
</feature>
<evidence type="ECO:0000313" key="3">
    <source>
        <dbReference type="EMBL" id="CAD8320686.1"/>
    </source>
</evidence>
<sequence length="512" mass="59308">MTQTKETTIGALGPEHNSNQMQLSEHDENKEASSWQEMVHLEESIMSSSRDDIVQLNTASAGMEHQYERRFQKNAIRKDATALVEKRLIITSFPQHERGDIATEARAKLEETLHVISILEHALASKEKLVSKMQDELRDMASRLDGIRSDGLVASLKHELSRQVERCRSLENRAHELEQRTSCKTEEEKRRNVQLQKLQEELKQKLEMVRSSEIESAELKKAMAGKVLVEAKEYEQMESDIQETLDNYDEVCAKNKDLEQKLVKLEAKLERSAHNSASKEELVRKMNYLESALRDADCEKWRLKRDCDNTMKETLQQAEVISELKARLSDKETVTSHCAELEKLKQENALLREERTKSKQENEALKRSISELQRFADVVRDSAHFDSLNLADRELNVLNDTFKEENEEVVSKPKPESCVGSTERKELAEAHQKCEMEKRELRKTTSELRGEVARLENKLENTSLLEERMTVLERDKEQLRNEHNNAVHRLESDLAATVHNNEELEKKLREKN</sequence>
<feature type="compositionally biased region" description="Basic and acidic residues" evidence="2">
    <location>
        <begin position="482"/>
        <end position="492"/>
    </location>
</feature>
<reference evidence="3" key="1">
    <citation type="submission" date="2021-01" db="EMBL/GenBank/DDBJ databases">
        <authorList>
            <person name="Corre E."/>
            <person name="Pelletier E."/>
            <person name="Niang G."/>
            <person name="Scheremetjew M."/>
            <person name="Finn R."/>
            <person name="Kale V."/>
            <person name="Holt S."/>
            <person name="Cochrane G."/>
            <person name="Meng A."/>
            <person name="Brown T."/>
            <person name="Cohen L."/>
        </authorList>
    </citation>
    <scope>NUCLEOTIDE SEQUENCE</scope>
    <source>
        <strain evidence="3">CCMP147</strain>
    </source>
</reference>
<keyword evidence="1" id="KW-0175">Coiled coil</keyword>
<dbReference type="AlphaFoldDB" id="A0A7R9ZDX6"/>
<evidence type="ECO:0000256" key="1">
    <source>
        <dbReference type="SAM" id="Coils"/>
    </source>
</evidence>
<name>A0A7R9ZDX6_9STRA</name>
<proteinExistence type="predicted"/>
<organism evidence="3">
    <name type="scientific">Pseudictyota dubia</name>
    <dbReference type="NCBI Taxonomy" id="2749911"/>
    <lineage>
        <taxon>Eukaryota</taxon>
        <taxon>Sar</taxon>
        <taxon>Stramenopiles</taxon>
        <taxon>Ochrophyta</taxon>
        <taxon>Bacillariophyta</taxon>
        <taxon>Mediophyceae</taxon>
        <taxon>Biddulphiophycidae</taxon>
        <taxon>Eupodiscales</taxon>
        <taxon>Odontellaceae</taxon>
        <taxon>Pseudictyota</taxon>
    </lineage>
</organism>
<accession>A0A7R9ZDX6</accession>
<feature type="coiled-coil region" evidence="1">
    <location>
        <begin position="116"/>
        <end position="299"/>
    </location>
</feature>
<evidence type="ECO:0000256" key="2">
    <source>
        <dbReference type="SAM" id="MobiDB-lite"/>
    </source>
</evidence>
<dbReference type="EMBL" id="HBED01037891">
    <property type="protein sequence ID" value="CAD8320686.1"/>
    <property type="molecule type" value="Transcribed_RNA"/>
</dbReference>
<protein>
    <submittedName>
        <fullName evidence="3">Uncharacterized protein</fullName>
    </submittedName>
</protein>